<comment type="caution">
    <text evidence="1">The sequence shown here is derived from an EMBL/GenBank/DDBJ whole genome shotgun (WGS) entry which is preliminary data.</text>
</comment>
<dbReference type="EMBL" id="MU128947">
    <property type="protein sequence ID" value="KAF9515721.1"/>
    <property type="molecule type" value="Genomic_DNA"/>
</dbReference>
<reference evidence="1" key="1">
    <citation type="journal article" date="2020" name="Nat. Commun.">
        <title>Large-scale genome sequencing of mycorrhizal fungi provides insights into the early evolution of symbiotic traits.</title>
        <authorList>
            <person name="Miyauchi S."/>
            <person name="Kiss E."/>
            <person name="Kuo A."/>
            <person name="Drula E."/>
            <person name="Kohler A."/>
            <person name="Sanchez-Garcia M."/>
            <person name="Morin E."/>
            <person name="Andreopoulos B."/>
            <person name="Barry K.W."/>
            <person name="Bonito G."/>
            <person name="Buee M."/>
            <person name="Carver A."/>
            <person name="Chen C."/>
            <person name="Cichocki N."/>
            <person name="Clum A."/>
            <person name="Culley D."/>
            <person name="Crous P.W."/>
            <person name="Fauchery L."/>
            <person name="Girlanda M."/>
            <person name="Hayes R.D."/>
            <person name="Keri Z."/>
            <person name="LaButti K."/>
            <person name="Lipzen A."/>
            <person name="Lombard V."/>
            <person name="Magnuson J."/>
            <person name="Maillard F."/>
            <person name="Murat C."/>
            <person name="Nolan M."/>
            <person name="Ohm R.A."/>
            <person name="Pangilinan J."/>
            <person name="Pereira M.F."/>
            <person name="Perotto S."/>
            <person name="Peter M."/>
            <person name="Pfister S."/>
            <person name="Riley R."/>
            <person name="Sitrit Y."/>
            <person name="Stielow J.B."/>
            <person name="Szollosi G."/>
            <person name="Zifcakova L."/>
            <person name="Stursova M."/>
            <person name="Spatafora J.W."/>
            <person name="Tedersoo L."/>
            <person name="Vaario L.M."/>
            <person name="Yamada A."/>
            <person name="Yan M."/>
            <person name="Wang P."/>
            <person name="Xu J."/>
            <person name="Bruns T."/>
            <person name="Baldrian P."/>
            <person name="Vilgalys R."/>
            <person name="Dunand C."/>
            <person name="Henrissat B."/>
            <person name="Grigoriev I.V."/>
            <person name="Hibbett D."/>
            <person name="Nagy L.G."/>
            <person name="Martin F.M."/>
        </authorList>
    </citation>
    <scope>NUCLEOTIDE SEQUENCE</scope>
    <source>
        <strain evidence="1">UP504</strain>
    </source>
</reference>
<dbReference type="OrthoDB" id="4752102at2759"/>
<evidence type="ECO:0000313" key="1">
    <source>
        <dbReference type="EMBL" id="KAF9515721.1"/>
    </source>
</evidence>
<proteinExistence type="predicted"/>
<organism evidence="1 2">
    <name type="scientific">Hydnum rufescens UP504</name>
    <dbReference type="NCBI Taxonomy" id="1448309"/>
    <lineage>
        <taxon>Eukaryota</taxon>
        <taxon>Fungi</taxon>
        <taxon>Dikarya</taxon>
        <taxon>Basidiomycota</taxon>
        <taxon>Agaricomycotina</taxon>
        <taxon>Agaricomycetes</taxon>
        <taxon>Cantharellales</taxon>
        <taxon>Hydnaceae</taxon>
        <taxon>Hydnum</taxon>
    </lineage>
</organism>
<sequence length="155" mass="17139">MALPRGVRDGPFLKFVGWDVPGDNVGQYFQDLNGQAKVDALKAASLRYRTQFFAFNSNGWAKSWTKIDRTAFVKANSTLYIRVEFPGWIYHPGLDSPGNNIENANATAAPSVVLAINQRANPFDTVAFNSNGWIKNKLAPPVPNPGFLAGYYVRD</sequence>
<keyword evidence="2" id="KW-1185">Reference proteome</keyword>
<protein>
    <submittedName>
        <fullName evidence="1">Uncharacterized protein</fullName>
    </submittedName>
</protein>
<accession>A0A9P6DUU1</accession>
<gene>
    <name evidence="1" type="ORF">BS47DRAFT_742153</name>
</gene>
<dbReference type="AlphaFoldDB" id="A0A9P6DUU1"/>
<dbReference type="Proteomes" id="UP000886523">
    <property type="component" value="Unassembled WGS sequence"/>
</dbReference>
<evidence type="ECO:0000313" key="2">
    <source>
        <dbReference type="Proteomes" id="UP000886523"/>
    </source>
</evidence>
<name>A0A9P6DUU1_9AGAM</name>